<name>A0AAU9H9C5_STRTR</name>
<evidence type="ECO:0000313" key="1">
    <source>
        <dbReference type="EMBL" id="CAD0156489.1"/>
    </source>
</evidence>
<dbReference type="AlphaFoldDB" id="A0AAU9H9C5"/>
<proteinExistence type="predicted"/>
<dbReference type="EMBL" id="LR822030">
    <property type="protein sequence ID" value="CAD0156489.1"/>
    <property type="molecule type" value="Genomic_DNA"/>
</dbReference>
<dbReference type="Proteomes" id="UP000509120">
    <property type="component" value="Chromosome"/>
</dbReference>
<organism evidence="1 2">
    <name type="scientific">Streptococcus thermophilus</name>
    <dbReference type="NCBI Taxonomy" id="1308"/>
    <lineage>
        <taxon>Bacteria</taxon>
        <taxon>Bacillati</taxon>
        <taxon>Bacillota</taxon>
        <taxon>Bacilli</taxon>
        <taxon>Lactobacillales</taxon>
        <taxon>Streptococcaceae</taxon>
        <taxon>Streptococcus</taxon>
    </lineage>
</organism>
<accession>A0AAU9H9C5</accession>
<reference evidence="1 2" key="1">
    <citation type="submission" date="2020-06" db="EMBL/GenBank/DDBJ databases">
        <authorList>
            <person name="Chuat V."/>
        </authorList>
    </citation>
    <scope>NUCLEOTIDE SEQUENCE [LARGE SCALE GENOMIC DNA]</scope>
    <source>
        <strain evidence="1">STH_CIRM_1046</strain>
    </source>
</reference>
<evidence type="ECO:0000313" key="2">
    <source>
        <dbReference type="Proteomes" id="UP000509120"/>
    </source>
</evidence>
<gene>
    <name evidence="1" type="ORF">STHERMO_1487</name>
</gene>
<protein>
    <submittedName>
        <fullName evidence="1">Uncharacterized protein</fullName>
    </submittedName>
</protein>
<sequence>MKISSLNQFMYVIFLFRFMVQIIISKKLDIGVKGIIYLNIVIMISKS</sequence>